<sequence length="133" mass="14566">MPPLLSDLTSVLIRARRPSILDSEHPPSEFLAAQQAAGGVDSAHPGGPPGSRARARTNSSLINGTGQMLDGEMAEIQNARAVEVLDRVNQKLTGRDFKPTEELDILTQVNKLIMEATKLENLCQHYIGWCSFW</sequence>
<feature type="domain" description="FATC" evidence="2">
    <location>
        <begin position="101"/>
        <end position="133"/>
    </location>
</feature>
<organism evidence="3 4">
    <name type="scientific">Daldinia eschscholtzii</name>
    <dbReference type="NCBI Taxonomy" id="292717"/>
    <lineage>
        <taxon>Eukaryota</taxon>
        <taxon>Fungi</taxon>
        <taxon>Dikarya</taxon>
        <taxon>Ascomycota</taxon>
        <taxon>Pezizomycotina</taxon>
        <taxon>Sordariomycetes</taxon>
        <taxon>Xylariomycetidae</taxon>
        <taxon>Xylariales</taxon>
        <taxon>Hypoxylaceae</taxon>
        <taxon>Daldinia</taxon>
    </lineage>
</organism>
<protein>
    <recommendedName>
        <fullName evidence="2">FATC domain-containing protein</fullName>
    </recommendedName>
</protein>
<dbReference type="EMBL" id="JBANMG010000010">
    <property type="protein sequence ID" value="KAK6948780.1"/>
    <property type="molecule type" value="Genomic_DNA"/>
</dbReference>
<dbReference type="PROSITE" id="PS51190">
    <property type="entry name" value="FATC"/>
    <property type="match status" value="1"/>
</dbReference>
<evidence type="ECO:0000256" key="1">
    <source>
        <dbReference type="SAM" id="MobiDB-lite"/>
    </source>
</evidence>
<dbReference type="PANTHER" id="PTHR11139:SF9">
    <property type="entry name" value="SERINE_THREONINE-PROTEIN KINASE MTOR"/>
    <property type="match status" value="1"/>
</dbReference>
<evidence type="ECO:0000259" key="2">
    <source>
        <dbReference type="PROSITE" id="PS51190"/>
    </source>
</evidence>
<dbReference type="PANTHER" id="PTHR11139">
    <property type="entry name" value="ATAXIA TELANGIECTASIA MUTATED ATM -RELATED"/>
    <property type="match status" value="1"/>
</dbReference>
<dbReference type="GO" id="GO:0004674">
    <property type="term" value="F:protein serine/threonine kinase activity"/>
    <property type="evidence" value="ECO:0007669"/>
    <property type="project" value="TreeGrafter"/>
</dbReference>
<dbReference type="SMART" id="SM01343">
    <property type="entry name" value="FATC"/>
    <property type="match status" value="1"/>
</dbReference>
<gene>
    <name evidence="3" type="ORF">Daesc_010551</name>
</gene>
<evidence type="ECO:0000313" key="3">
    <source>
        <dbReference type="EMBL" id="KAK6948780.1"/>
    </source>
</evidence>
<evidence type="ECO:0000313" key="4">
    <source>
        <dbReference type="Proteomes" id="UP001369815"/>
    </source>
</evidence>
<dbReference type="GO" id="GO:0031932">
    <property type="term" value="C:TORC2 complex"/>
    <property type="evidence" value="ECO:0007669"/>
    <property type="project" value="TreeGrafter"/>
</dbReference>
<dbReference type="GO" id="GO:0005737">
    <property type="term" value="C:cytoplasm"/>
    <property type="evidence" value="ECO:0007669"/>
    <property type="project" value="TreeGrafter"/>
</dbReference>
<comment type="caution">
    <text evidence="3">The sequence shown here is derived from an EMBL/GenBank/DDBJ whole genome shotgun (WGS) entry which is preliminary data.</text>
</comment>
<dbReference type="GO" id="GO:0031931">
    <property type="term" value="C:TORC1 complex"/>
    <property type="evidence" value="ECO:0007669"/>
    <property type="project" value="TreeGrafter"/>
</dbReference>
<dbReference type="Pfam" id="PF02260">
    <property type="entry name" value="FATC"/>
    <property type="match status" value="1"/>
</dbReference>
<dbReference type="GO" id="GO:0005634">
    <property type="term" value="C:nucleus"/>
    <property type="evidence" value="ECO:0007669"/>
    <property type="project" value="TreeGrafter"/>
</dbReference>
<proteinExistence type="predicted"/>
<keyword evidence="4" id="KW-1185">Reference proteome</keyword>
<dbReference type="AlphaFoldDB" id="A0AAX6M7Z8"/>
<dbReference type="GO" id="GO:0038202">
    <property type="term" value="P:TORC1 signaling"/>
    <property type="evidence" value="ECO:0007669"/>
    <property type="project" value="TreeGrafter"/>
</dbReference>
<feature type="region of interest" description="Disordered" evidence="1">
    <location>
        <begin position="23"/>
        <end position="57"/>
    </location>
</feature>
<name>A0AAX6M7Z8_9PEZI</name>
<dbReference type="GO" id="GO:0016242">
    <property type="term" value="P:negative regulation of macroautophagy"/>
    <property type="evidence" value="ECO:0007669"/>
    <property type="project" value="TreeGrafter"/>
</dbReference>
<reference evidence="3 4" key="1">
    <citation type="journal article" date="2024" name="Front Chem Biol">
        <title>Unveiling the potential of Daldinia eschscholtzii MFLUCC 19-0629 through bioactivity and bioinformatics studies for enhanced sustainable agriculture production.</title>
        <authorList>
            <person name="Brooks S."/>
            <person name="Weaver J.A."/>
            <person name="Klomchit A."/>
            <person name="Alharthi S.A."/>
            <person name="Onlamun T."/>
            <person name="Nurani R."/>
            <person name="Vong T.K."/>
            <person name="Alberti F."/>
            <person name="Greco C."/>
        </authorList>
    </citation>
    <scope>NUCLEOTIDE SEQUENCE [LARGE SCALE GENOMIC DNA]</scope>
    <source>
        <strain evidence="3">MFLUCC 19-0629</strain>
    </source>
</reference>
<accession>A0AAX6M7Z8</accession>
<dbReference type="InterPro" id="IPR003152">
    <property type="entry name" value="FATC_dom"/>
</dbReference>
<dbReference type="Proteomes" id="UP001369815">
    <property type="component" value="Unassembled WGS sequence"/>
</dbReference>
<dbReference type="InterPro" id="IPR050517">
    <property type="entry name" value="DDR_Repair_Kinase"/>
</dbReference>